<feature type="compositionally biased region" description="Low complexity" evidence="1">
    <location>
        <begin position="928"/>
        <end position="947"/>
    </location>
</feature>
<feature type="region of interest" description="Disordered" evidence="1">
    <location>
        <begin position="1004"/>
        <end position="1034"/>
    </location>
</feature>
<dbReference type="Proteomes" id="UP000018087">
    <property type="component" value="Unassembled WGS sequence"/>
</dbReference>
<feature type="region of interest" description="Disordered" evidence="1">
    <location>
        <begin position="39"/>
        <end position="329"/>
    </location>
</feature>
<feature type="compositionally biased region" description="Low complexity" evidence="1">
    <location>
        <begin position="371"/>
        <end position="386"/>
    </location>
</feature>
<dbReference type="OrthoDB" id="5245715at2759"/>
<feature type="compositionally biased region" description="Low complexity" evidence="1">
    <location>
        <begin position="1006"/>
        <end position="1032"/>
    </location>
</feature>
<feature type="compositionally biased region" description="Low complexity" evidence="1">
    <location>
        <begin position="501"/>
        <end position="514"/>
    </location>
</feature>
<feature type="compositionally biased region" description="Polar residues" evidence="1">
    <location>
        <begin position="653"/>
        <end position="664"/>
    </location>
</feature>
<dbReference type="AlphaFoldDB" id="U7PRJ2"/>
<feature type="compositionally biased region" description="Low complexity" evidence="1">
    <location>
        <begin position="905"/>
        <end position="916"/>
    </location>
</feature>
<feature type="compositionally biased region" description="Low complexity" evidence="1">
    <location>
        <begin position="800"/>
        <end position="820"/>
    </location>
</feature>
<gene>
    <name evidence="2" type="ORF">HMPREF1624_04995</name>
</gene>
<dbReference type="eggNOG" id="ENOG502SHV0">
    <property type="taxonomic scope" value="Eukaryota"/>
</dbReference>
<feature type="compositionally biased region" description="Basic and acidic residues" evidence="1">
    <location>
        <begin position="573"/>
        <end position="583"/>
    </location>
</feature>
<reference evidence="3" key="1">
    <citation type="journal article" date="2014" name="Genome Announc.">
        <title>Genome sequence of the pathogenic fungus Sporothrix schenckii (ATCC 58251).</title>
        <authorList>
            <person name="Cuomo C.A."/>
            <person name="Rodriguez-Del Valle N."/>
            <person name="Perez-Sanchez L."/>
            <person name="Abouelleil A."/>
            <person name="Goldberg J."/>
            <person name="Young S."/>
            <person name="Zeng Q."/>
            <person name="Birren B.W."/>
        </authorList>
    </citation>
    <scope>NUCLEOTIDE SEQUENCE [LARGE SCALE GENOMIC DNA]</scope>
    <source>
        <strain evidence="3">ATCC 58251 / de Perez 2211183</strain>
    </source>
</reference>
<organism evidence="2 3">
    <name type="scientific">Sporothrix schenckii (strain ATCC 58251 / de Perez 2211183)</name>
    <name type="common">Rose-picker's disease fungus</name>
    <dbReference type="NCBI Taxonomy" id="1391915"/>
    <lineage>
        <taxon>Eukaryota</taxon>
        <taxon>Fungi</taxon>
        <taxon>Dikarya</taxon>
        <taxon>Ascomycota</taxon>
        <taxon>Pezizomycotina</taxon>
        <taxon>Sordariomycetes</taxon>
        <taxon>Sordariomycetidae</taxon>
        <taxon>Ophiostomatales</taxon>
        <taxon>Ophiostomataceae</taxon>
        <taxon>Sporothrix</taxon>
    </lineage>
</organism>
<feature type="compositionally biased region" description="Low complexity" evidence="1">
    <location>
        <begin position="673"/>
        <end position="757"/>
    </location>
</feature>
<feature type="compositionally biased region" description="Basic and acidic residues" evidence="1">
    <location>
        <begin position="247"/>
        <end position="265"/>
    </location>
</feature>
<feature type="compositionally biased region" description="Low complexity" evidence="1">
    <location>
        <begin position="212"/>
        <end position="228"/>
    </location>
</feature>
<feature type="compositionally biased region" description="Polar residues" evidence="1">
    <location>
        <begin position="422"/>
        <end position="453"/>
    </location>
</feature>
<dbReference type="HOGENOM" id="CLU_292220_0_0_1"/>
<accession>U7PRJ2</accession>
<evidence type="ECO:0000256" key="1">
    <source>
        <dbReference type="SAM" id="MobiDB-lite"/>
    </source>
</evidence>
<feature type="compositionally biased region" description="Low complexity" evidence="1">
    <location>
        <begin position="853"/>
        <end position="862"/>
    </location>
</feature>
<feature type="compositionally biased region" description="Low complexity" evidence="1">
    <location>
        <begin position="458"/>
        <end position="471"/>
    </location>
</feature>
<name>U7PRJ2_SPOS1</name>
<feature type="compositionally biased region" description="Basic and acidic residues" evidence="1">
    <location>
        <begin position="548"/>
        <end position="557"/>
    </location>
</feature>
<sequence length="1205" mass="122827">MAEGSYGSPFYQGNIAPVENTSSTAKFATNVNRKKTRKWVEAKKVNYDGSGWGDEDDEDEDDGYGDEPMPPMPANAAPTPLPSQSSLAPSGVTVGGAHPTAALRARNSPSPMGRVPMNVQQQAQQSIQHNPQQPQQAQQAQQQQQAQWRQVSPAPAAARAPPQLRTSSPGTGIGGVAPPPQSQSQSQSQPGNYPPFRDGRSESPLGPRGQSPAVVVPRPGTGPAGPRTMSPAGGPNGPRGKFIRPSDIYKRADSIESIDRGRKELPTAPATSAIVSNNTTAPIGHPQPQTEAPSQAQHKPQDSVDSTASAEDAANDRRYSTSPKLPDLARFSTFSPDLLFGGSGGGFMSSDAPPPVPSIPNSPAVGAFPESVTAAAGAPAVSATPAKHLSSVAENVASTSRDASPFSTSSRESASAAPVRDSATTAITASSLDDTPSTTTAGARGSADSTPSSVDGPAAGAAADRMSAATAENRKSAANSAQEATTPLATDNNTDNASTVANTAADQQTAPTPAYSNDPMIAMTAPLNPHRFSSMVPFMPPPVTTPKGPRDIQRSETAESTPTTTTAANSPVKESDVLREEIIRTLSPVKATHSDESLEGTVKDSTASAVEDKEVGARSADAPTSQNRSEHTRTLTRESSYLQDVYDDYWTPDDTSGNDTYTTSDPPPPIPPLASAGAGAVSGPGATSAAETGADSAADSVADSAASHSVTPAAVAATAAATAAVGAAALAASGHSSSSASFSADAATPQPQPAAAAESQHTHQLRSQQGLAPSPSPNPSASGVPGAFPSSNVPTPGADPAPTTQPVSAQAAAAAFSNAPGLRRRFSWEAEPEQAAENGTGAFTAVRASTMATPPSSTQPQSQSPPPSLDAMQVSSPVSNVPPPNELQPQQQHDRTMSPHGDSNTVVSAVSTSTVAPELTAPSPVSDAAVPGAPATTKPTAAAEAAADSSEYPAQDAARPSKTQAPVRSMLDVGDAPALTPIRSMLDVGDDPLPKQLVNRISTAESMQSSTSFQSQSQSQSQSQNNLQSQTSPTAAPSIHVYQPAAPVVSPTSPAALGSTGNNPALFGSATGSPSQTLRQCMALDSHHDRMAKLAEARHEYAVADSGLSSWLQSMTAVPEYARAAYAPLFDNQVGGAGLPPSGSASRPVAAVAATMSRVPHVHVAVPSGTQISNKSKEIFNVATGKAGKGLLALRKKGFHKKSAN</sequence>
<evidence type="ECO:0000313" key="2">
    <source>
        <dbReference type="EMBL" id="ERS98212.1"/>
    </source>
</evidence>
<dbReference type="EMBL" id="KI440846">
    <property type="protein sequence ID" value="ERS98212.1"/>
    <property type="molecule type" value="Genomic_DNA"/>
</dbReference>
<proteinExistence type="predicted"/>
<evidence type="ECO:0000313" key="3">
    <source>
        <dbReference type="Proteomes" id="UP000018087"/>
    </source>
</evidence>
<feature type="compositionally biased region" description="Low complexity" evidence="1">
    <location>
        <begin position="120"/>
        <end position="162"/>
    </location>
</feature>
<feature type="compositionally biased region" description="Low complexity" evidence="1">
    <location>
        <begin position="558"/>
        <end position="571"/>
    </location>
</feature>
<dbReference type="STRING" id="1391915.U7PRJ2"/>
<feature type="region of interest" description="Disordered" evidence="1">
    <location>
        <begin position="344"/>
        <end position="972"/>
    </location>
</feature>
<feature type="region of interest" description="Disordered" evidence="1">
    <location>
        <begin position="1049"/>
        <end position="1072"/>
    </location>
</feature>
<protein>
    <submittedName>
        <fullName evidence="2">Uncharacterized protein</fullName>
    </submittedName>
</protein>
<feature type="region of interest" description="Disordered" evidence="1">
    <location>
        <begin position="1"/>
        <end position="21"/>
    </location>
</feature>
<feature type="compositionally biased region" description="Polar residues" evidence="1">
    <location>
        <begin position="392"/>
        <end position="413"/>
    </location>
</feature>
<feature type="compositionally biased region" description="Polar residues" evidence="1">
    <location>
        <begin position="269"/>
        <end position="309"/>
    </location>
</feature>
<feature type="compositionally biased region" description="Acidic residues" evidence="1">
    <location>
        <begin position="53"/>
        <end position="65"/>
    </location>
</feature>
<feature type="compositionally biased region" description="Polar residues" evidence="1">
    <location>
        <begin position="476"/>
        <end position="500"/>
    </location>
</feature>
<keyword evidence="3" id="KW-1185">Reference proteome</keyword>